<dbReference type="HOGENOM" id="CLU_2333132_0_0_1"/>
<dbReference type="Proteomes" id="UP000008493">
    <property type="component" value="Unassembled WGS sequence"/>
</dbReference>
<proteinExistence type="predicted"/>
<dbReference type="RefSeq" id="XP_007328730.1">
    <property type="nucleotide sequence ID" value="XM_007328668.1"/>
</dbReference>
<reference evidence="2" key="1">
    <citation type="journal article" date="2012" name="Proc. Natl. Acad. Sci. U.S.A.">
        <title>Genome sequence of the button mushroom Agaricus bisporus reveals mechanisms governing adaptation to a humic-rich ecological niche.</title>
        <authorList>
            <person name="Morin E."/>
            <person name="Kohler A."/>
            <person name="Baker A.R."/>
            <person name="Foulongne-Oriol M."/>
            <person name="Lombard V."/>
            <person name="Nagy L.G."/>
            <person name="Ohm R.A."/>
            <person name="Patyshakuliyeva A."/>
            <person name="Brun A."/>
            <person name="Aerts A.L."/>
            <person name="Bailey A.M."/>
            <person name="Billette C."/>
            <person name="Coutinho P.M."/>
            <person name="Deakin G."/>
            <person name="Doddapaneni H."/>
            <person name="Floudas D."/>
            <person name="Grimwood J."/>
            <person name="Hilden K."/>
            <person name="Kuees U."/>
            <person name="LaButti K.M."/>
            <person name="Lapidus A."/>
            <person name="Lindquist E.A."/>
            <person name="Lucas S.M."/>
            <person name="Murat C."/>
            <person name="Riley R.W."/>
            <person name="Salamov A.A."/>
            <person name="Schmutz J."/>
            <person name="Subramanian V."/>
            <person name="Woesten H.A.B."/>
            <person name="Xu J."/>
            <person name="Eastwood D.C."/>
            <person name="Foster G.D."/>
            <person name="Sonnenberg A.S."/>
            <person name="Cullen D."/>
            <person name="de Vries R.P."/>
            <person name="Lundell T."/>
            <person name="Hibbett D.S."/>
            <person name="Henrissat B."/>
            <person name="Burton K.S."/>
            <person name="Kerrigan R.W."/>
            <person name="Challen M.P."/>
            <person name="Grigoriev I.V."/>
            <person name="Martin F."/>
        </authorList>
    </citation>
    <scope>NUCLEOTIDE SEQUENCE [LARGE SCALE GENOMIC DNA]</scope>
    <source>
        <strain evidence="2">JB137-S8 / ATCC MYA-4627 / FGSC 10392</strain>
    </source>
</reference>
<evidence type="ECO:0000313" key="2">
    <source>
        <dbReference type="Proteomes" id="UP000008493"/>
    </source>
</evidence>
<organism evidence="1 2">
    <name type="scientific">Agaricus bisporus var. burnettii (strain JB137-S8 / ATCC MYA-4627 / FGSC 10392)</name>
    <name type="common">White button mushroom</name>
    <dbReference type="NCBI Taxonomy" id="597362"/>
    <lineage>
        <taxon>Eukaryota</taxon>
        <taxon>Fungi</taxon>
        <taxon>Dikarya</taxon>
        <taxon>Basidiomycota</taxon>
        <taxon>Agaricomycotina</taxon>
        <taxon>Agaricomycetes</taxon>
        <taxon>Agaricomycetidae</taxon>
        <taxon>Agaricales</taxon>
        <taxon>Agaricineae</taxon>
        <taxon>Agaricaceae</taxon>
        <taxon>Agaricus</taxon>
    </lineage>
</organism>
<gene>
    <name evidence="1" type="ORF">AGABI1DRAFT_127295</name>
</gene>
<dbReference type="GeneID" id="18826645"/>
<protein>
    <submittedName>
        <fullName evidence="1">Uncharacterized protein</fullName>
    </submittedName>
</protein>
<sequence>MIPKTKTPEDEADTSVHVVPARHVLSFYTWKDSRFTAEAYQQLSEKIGLSFTPSYVRSTYQVPLRHLIHRHVSELSTPNRSSDWITPRHELASAVFVP</sequence>
<dbReference type="KEGG" id="abp:AGABI1DRAFT127295"/>
<accession>K5X0F3</accession>
<evidence type="ECO:0000313" key="1">
    <source>
        <dbReference type="EMBL" id="EKM81281.1"/>
    </source>
</evidence>
<keyword evidence="2" id="KW-1185">Reference proteome</keyword>
<dbReference type="EMBL" id="JH971388">
    <property type="protein sequence ID" value="EKM81281.1"/>
    <property type="molecule type" value="Genomic_DNA"/>
</dbReference>
<dbReference type="InParanoid" id="K5X0F3"/>
<dbReference type="AlphaFoldDB" id="K5X0F3"/>
<name>K5X0F3_AGABU</name>